<feature type="transmembrane region" description="Helical" evidence="1">
    <location>
        <begin position="492"/>
        <end position="510"/>
    </location>
</feature>
<feature type="transmembrane region" description="Helical" evidence="1">
    <location>
        <begin position="187"/>
        <end position="206"/>
    </location>
</feature>
<feature type="domain" description="Peptidase M1 membrane alanine aminopeptidase" evidence="2">
    <location>
        <begin position="878"/>
        <end position="1079"/>
    </location>
</feature>
<evidence type="ECO:0000313" key="3">
    <source>
        <dbReference type="EMBL" id="OXB01624.1"/>
    </source>
</evidence>
<dbReference type="PANTHER" id="PTHR45726">
    <property type="entry name" value="LEUKOTRIENE A-4 HYDROLASE"/>
    <property type="match status" value="1"/>
</dbReference>
<dbReference type="SUPFAM" id="SSF55486">
    <property type="entry name" value="Metalloproteases ('zincins'), catalytic domain"/>
    <property type="match status" value="1"/>
</dbReference>
<keyword evidence="1" id="KW-0812">Transmembrane</keyword>
<evidence type="ECO:0000256" key="1">
    <source>
        <dbReference type="SAM" id="Phobius"/>
    </source>
</evidence>
<feature type="transmembrane region" description="Helical" evidence="1">
    <location>
        <begin position="265"/>
        <end position="282"/>
    </location>
</feature>
<feature type="transmembrane region" description="Helical" evidence="1">
    <location>
        <begin position="428"/>
        <end position="451"/>
    </location>
</feature>
<evidence type="ECO:0000259" key="2">
    <source>
        <dbReference type="Pfam" id="PF01433"/>
    </source>
</evidence>
<feature type="transmembrane region" description="Helical" evidence="1">
    <location>
        <begin position="375"/>
        <end position="396"/>
    </location>
</feature>
<keyword evidence="3" id="KW-0031">Aminopeptidase</keyword>
<gene>
    <name evidence="3" type="ORF">B0A72_18615</name>
</gene>
<accession>A0AB36NX64</accession>
<dbReference type="Pfam" id="PF01433">
    <property type="entry name" value="Peptidase_M1"/>
    <property type="match status" value="1"/>
</dbReference>
<dbReference type="GO" id="GO:0008270">
    <property type="term" value="F:zinc ion binding"/>
    <property type="evidence" value="ECO:0007669"/>
    <property type="project" value="InterPro"/>
</dbReference>
<comment type="caution">
    <text evidence="3">The sequence shown here is derived from an EMBL/GenBank/DDBJ whole genome shotgun (WGS) entry which is preliminary data.</text>
</comment>
<keyword evidence="3" id="KW-0645">Protease</keyword>
<organism evidence="3 4">
    <name type="scientific">Flavobacterium pectinovorum</name>
    <dbReference type="NCBI Taxonomy" id="29533"/>
    <lineage>
        <taxon>Bacteria</taxon>
        <taxon>Pseudomonadati</taxon>
        <taxon>Bacteroidota</taxon>
        <taxon>Flavobacteriia</taxon>
        <taxon>Flavobacteriales</taxon>
        <taxon>Flavobacteriaceae</taxon>
        <taxon>Flavobacterium</taxon>
    </lineage>
</organism>
<dbReference type="InterPro" id="IPR027268">
    <property type="entry name" value="Peptidase_M4/M1_CTD_sf"/>
</dbReference>
<dbReference type="InterPro" id="IPR014782">
    <property type="entry name" value="Peptidase_M1_dom"/>
</dbReference>
<keyword evidence="3" id="KW-0378">Hydrolase</keyword>
<proteinExistence type="predicted"/>
<keyword evidence="1" id="KW-1133">Transmembrane helix</keyword>
<dbReference type="Gene3D" id="1.10.390.10">
    <property type="entry name" value="Neutral Protease Domain 2"/>
    <property type="match status" value="1"/>
</dbReference>
<feature type="transmembrane region" description="Helical" evidence="1">
    <location>
        <begin position="66"/>
        <end position="87"/>
    </location>
</feature>
<dbReference type="AlphaFoldDB" id="A0AB36NX64"/>
<feature type="transmembrane region" description="Helical" evidence="1">
    <location>
        <begin position="117"/>
        <end position="138"/>
    </location>
</feature>
<feature type="transmembrane region" description="Helical" evidence="1">
    <location>
        <begin position="586"/>
        <end position="604"/>
    </location>
</feature>
<protein>
    <submittedName>
        <fullName evidence="3">Aminopeptidase</fullName>
    </submittedName>
</protein>
<name>A0AB36NX64_9FLAO</name>
<feature type="transmembrane region" description="Helical" evidence="1">
    <location>
        <begin position="158"/>
        <end position="182"/>
    </location>
</feature>
<dbReference type="EMBL" id="MUHB01000019">
    <property type="protein sequence ID" value="OXB01624.1"/>
    <property type="molecule type" value="Genomic_DNA"/>
</dbReference>
<feature type="transmembrane region" description="Helical" evidence="1">
    <location>
        <begin position="32"/>
        <end position="54"/>
    </location>
</feature>
<keyword evidence="1" id="KW-0472">Membrane</keyword>
<dbReference type="GO" id="GO:0008237">
    <property type="term" value="F:metallopeptidase activity"/>
    <property type="evidence" value="ECO:0007669"/>
    <property type="project" value="InterPro"/>
</dbReference>
<sequence>MFILVFYQINLKNNVMLLKLIQFEWHNNTRNWSFYATFLVYLILGFFMSAFANFSFSGAYKNSPYVLTYAIGLISLTTIFSITLQVAQNFLKEYETKFDSIIFTTPISKFNYLGSKFIVAFGITVISFGMFIIGMMIGHLMPWLSKDEIGPFFILNYFWPYLVLVIPNIVLCLSILTTLAWLTRSKLFIYVGGFLIYILYIAGSLFSNSPIFANASPSSAAAMSFAAKIDPFGLAAFLEQTRYWTSIQKNNDLLELSGNFLLNRMLWINVSFLLLFLSYKLFPFRKTKTKKVKSFKVLKIESLSFSTEAPKNIEFRTFKHNFLVLKSYIKMDVSLILKGIPFLLIVILFSGLLLIEISDEIDGGIRLAQNITNTALMISTIMDRLPFILIIILLFYSNELINRSETSRFEMLENTTPHQKTVVLTAKIISFFTIPLIIIALSILIGCGFQIVDANAPIEFGLYFSLFYYLGLPILLISVLIVFIQTVIPNKYLGLSAAVIITILISTGIGEQLGISHPLLRFGNPFEREYFDLNGFGKYPISFHVSMLYNFGLALILLILTGVLWKRNTSILKSFRRHSLNSLQKTTFTLAILLFIGFGSFLFYKTNIEYPYLTEEDHNNWSEQYELQFKKYIDLPQPTITSVKSDVALFPAENRYEVSGKYQLINNSEKAIDSLLLYIDRNSKLTSIKIPNAVKLNDVSQFNHYWYRLAKPLKPHQKMEISFSFKSGWSPFKGHTSFNSVIENGSFMRISRYYPTFGYQDANEISSKKERLKRYLKSQTPLKKLEDKTVSPYNFIDYDAVVSTSQNQTAIGVGNLIGKWTKNNRNYFHYKSNGKIPFRFAFSSAKYQIQKTNYKGVTIEVYYDKRHFKNVSKLIQDVKNTLDYCQTNFGKYPYKTIRYAEVSAFADGFAATSYPSTVFMKENFGFYSDLSHKDKEDVINQLTAHELSHEWWGNAQISPEQKEGSWILTETLAQYTELMLYEKEHGVEKALETLKIHLDLYLSSRSYDPETPLYKTNYDTPHLPYDKGMLVMHQLQMLIGEKKLNLALKNFLNHYKYPNQIPDSEDLLKEIHSVTDQKLHYKLDEMFKQIITYSSNVVSVESNKKNNFYEISFKVNSKKYSENATGKRKLIKNDSIIDIGVYDENGKLFSYPFLIKNNVVKGKIKLKTKPQLIVVDPYLKNTDTFIKDNEKEIN</sequence>
<evidence type="ECO:0000313" key="4">
    <source>
        <dbReference type="Proteomes" id="UP000198431"/>
    </source>
</evidence>
<dbReference type="Proteomes" id="UP000198431">
    <property type="component" value="Unassembled WGS sequence"/>
</dbReference>
<dbReference type="GO" id="GO:0004177">
    <property type="term" value="F:aminopeptidase activity"/>
    <property type="evidence" value="ECO:0007669"/>
    <property type="project" value="UniProtKB-KW"/>
</dbReference>
<feature type="transmembrane region" description="Helical" evidence="1">
    <location>
        <begin position="463"/>
        <end position="485"/>
    </location>
</feature>
<feature type="transmembrane region" description="Helical" evidence="1">
    <location>
        <begin position="541"/>
        <end position="565"/>
    </location>
</feature>
<dbReference type="InterPro" id="IPR034015">
    <property type="entry name" value="M1_LTA4H"/>
</dbReference>
<feature type="transmembrane region" description="Helical" evidence="1">
    <location>
        <begin position="335"/>
        <end position="355"/>
    </location>
</feature>
<dbReference type="PANTHER" id="PTHR45726:SF3">
    <property type="entry name" value="LEUKOTRIENE A-4 HYDROLASE"/>
    <property type="match status" value="1"/>
</dbReference>
<reference evidence="3 4" key="1">
    <citation type="submission" date="2016-11" db="EMBL/GenBank/DDBJ databases">
        <title>Whole genomes of Flavobacteriaceae.</title>
        <authorList>
            <person name="Stine C."/>
            <person name="Li C."/>
            <person name="Tadesse D."/>
        </authorList>
    </citation>
    <scope>NUCLEOTIDE SEQUENCE [LARGE SCALE GENOMIC DNA]</scope>
    <source>
        <strain evidence="3 4">ATCC 19366</strain>
    </source>
</reference>